<dbReference type="Pfam" id="PF00015">
    <property type="entry name" value="MCPsignal"/>
    <property type="match status" value="1"/>
</dbReference>
<keyword evidence="3" id="KW-1133">Transmembrane helix</keyword>
<keyword evidence="6" id="KW-1185">Reference proteome</keyword>
<name>A0ABU0JXK5_HATLI</name>
<evidence type="ECO:0000256" key="2">
    <source>
        <dbReference type="PROSITE-ProRule" id="PRU00284"/>
    </source>
</evidence>
<keyword evidence="1 2" id="KW-0807">Transducer</keyword>
<feature type="domain" description="Methyl-accepting transducer" evidence="4">
    <location>
        <begin position="458"/>
        <end position="723"/>
    </location>
</feature>
<keyword evidence="3" id="KW-0472">Membrane</keyword>
<evidence type="ECO:0000313" key="6">
    <source>
        <dbReference type="Proteomes" id="UP001224418"/>
    </source>
</evidence>
<dbReference type="Gene3D" id="1.10.287.950">
    <property type="entry name" value="Methyl-accepting chemotaxis protein"/>
    <property type="match status" value="1"/>
</dbReference>
<evidence type="ECO:0000313" key="5">
    <source>
        <dbReference type="EMBL" id="MDQ0480986.1"/>
    </source>
</evidence>
<dbReference type="Proteomes" id="UP001224418">
    <property type="component" value="Unassembled WGS sequence"/>
</dbReference>
<reference evidence="5 6" key="1">
    <citation type="submission" date="2023-07" db="EMBL/GenBank/DDBJ databases">
        <title>Genomic Encyclopedia of Type Strains, Phase IV (KMG-IV): sequencing the most valuable type-strain genomes for metagenomic binning, comparative biology and taxonomic classification.</title>
        <authorList>
            <person name="Goeker M."/>
        </authorList>
    </citation>
    <scope>NUCLEOTIDE SEQUENCE [LARGE SCALE GENOMIC DNA]</scope>
    <source>
        <strain evidence="5 6">DSM 1400</strain>
    </source>
</reference>
<gene>
    <name evidence="5" type="ORF">QOZ93_002739</name>
</gene>
<dbReference type="Gene3D" id="3.30.450.20">
    <property type="entry name" value="PAS domain"/>
    <property type="match status" value="1"/>
</dbReference>
<dbReference type="EMBL" id="JAUSWN010000039">
    <property type="protein sequence ID" value="MDQ0480986.1"/>
    <property type="molecule type" value="Genomic_DNA"/>
</dbReference>
<dbReference type="CDD" id="cd12912">
    <property type="entry name" value="PDC2_MCP_like"/>
    <property type="match status" value="1"/>
</dbReference>
<sequence length="759" mass="84619">MKKFLFSNNKGKRNNKKLDIKIDGNTNEKGKANNQKVCNYKKVKIKNIFRLIKKDSTSKGKKVTKNKKTKKFMVIGKNKSIRQKISGLIIILLMLTSLITCMITYIRTSSIVGKQTRSNMVSVSNRALDTMNVMLEKQRLEVDSYTNLYQNSQILKMVKDKKVGTSQYKALLKSLSDEFEEICMGGDIEEIFLSDIKGNIINSNIKDNIGKNVSNEEYNNSGITGIRYVSETLPSKISSDKVIIFTSPVKDKEDCNRGIGYIAVTIKARFFAKYIEKISIEGIKSSQAILLDNTGNIIYSKDPKKIGTKLEVSEIQDISLKLREGKKVKNFGNLTFMFKDELKISTYEIVPTVNWILVILSNNSEVKQPVQDITMVILGVSLLILIASIWLGRILSKCITKPIEEVKVLVNKTAQLDLVEDENVEELIDLGDEVGVIARDMVKMRKILKHIVDELIKSSDSINNNVTSVTDLIKELKQDTDGTFTETESLSASMQQTAATAEEIAASSNEMENAVSLMSCKAQDGFNMSEEISERATTIKQLSMESRKHSNDIYHKVKAEMNRAIEEAKSVKEIHHLAAAILAITKQTNLLALNAAIEAARAGEAGKGFTVVANEVRKLAENSQKTAVSIQRIVEKVSNSVKNLTCSANSLLSFIEKDVQDNYDEFIENAEQYNKDAEEFKKFMEEFSNTSSDLNNSITSVATAISEVSSTIGEGAEGIANIANKTTNIVDKTDILEKNTVLNKDSVESLSDLIERFKH</sequence>
<dbReference type="SMART" id="SM00283">
    <property type="entry name" value="MA"/>
    <property type="match status" value="1"/>
</dbReference>
<organism evidence="5 6">
    <name type="scientific">Hathewaya limosa</name>
    <name type="common">Clostridium limosum</name>
    <dbReference type="NCBI Taxonomy" id="1536"/>
    <lineage>
        <taxon>Bacteria</taxon>
        <taxon>Bacillati</taxon>
        <taxon>Bacillota</taxon>
        <taxon>Clostridia</taxon>
        <taxon>Eubacteriales</taxon>
        <taxon>Clostridiaceae</taxon>
        <taxon>Hathewaya</taxon>
    </lineage>
</organism>
<evidence type="ECO:0000256" key="3">
    <source>
        <dbReference type="SAM" id="Phobius"/>
    </source>
</evidence>
<keyword evidence="3" id="KW-0812">Transmembrane</keyword>
<dbReference type="InterPro" id="IPR029151">
    <property type="entry name" value="Sensor-like_sf"/>
</dbReference>
<dbReference type="SUPFAM" id="SSF103190">
    <property type="entry name" value="Sensory domain-like"/>
    <property type="match status" value="1"/>
</dbReference>
<feature type="transmembrane region" description="Helical" evidence="3">
    <location>
        <begin position="85"/>
        <end position="106"/>
    </location>
</feature>
<dbReference type="PROSITE" id="PS50111">
    <property type="entry name" value="CHEMOTAXIS_TRANSDUC_2"/>
    <property type="match status" value="1"/>
</dbReference>
<evidence type="ECO:0000256" key="1">
    <source>
        <dbReference type="ARBA" id="ARBA00023224"/>
    </source>
</evidence>
<proteinExistence type="predicted"/>
<dbReference type="SUPFAM" id="SSF58104">
    <property type="entry name" value="Methyl-accepting chemotaxis protein (MCP) signaling domain"/>
    <property type="match status" value="1"/>
</dbReference>
<comment type="caution">
    <text evidence="5">The sequence shown here is derived from an EMBL/GenBank/DDBJ whole genome shotgun (WGS) entry which is preliminary data.</text>
</comment>
<evidence type="ECO:0000259" key="4">
    <source>
        <dbReference type="PROSITE" id="PS50111"/>
    </source>
</evidence>
<protein>
    <submittedName>
        <fullName evidence="5">Methyl-accepting chemotaxis protein</fullName>
    </submittedName>
</protein>
<dbReference type="PANTHER" id="PTHR32089">
    <property type="entry name" value="METHYL-ACCEPTING CHEMOTAXIS PROTEIN MCPB"/>
    <property type="match status" value="1"/>
</dbReference>
<accession>A0ABU0JXK5</accession>
<dbReference type="PANTHER" id="PTHR32089:SF112">
    <property type="entry name" value="LYSOZYME-LIKE PROTEIN-RELATED"/>
    <property type="match status" value="1"/>
</dbReference>
<dbReference type="InterPro" id="IPR004089">
    <property type="entry name" value="MCPsignal_dom"/>
</dbReference>
<dbReference type="RefSeq" id="WP_307357355.1">
    <property type="nucleotide sequence ID" value="NZ_BAAACJ010000023.1"/>
</dbReference>